<name>X1AVC6_9ZZZZ</name>
<proteinExistence type="predicted"/>
<organism evidence="1">
    <name type="scientific">marine sediment metagenome</name>
    <dbReference type="NCBI Taxonomy" id="412755"/>
    <lineage>
        <taxon>unclassified sequences</taxon>
        <taxon>metagenomes</taxon>
        <taxon>ecological metagenomes</taxon>
    </lineage>
</organism>
<evidence type="ECO:0000313" key="1">
    <source>
        <dbReference type="EMBL" id="GAG73227.1"/>
    </source>
</evidence>
<protein>
    <submittedName>
        <fullName evidence="1">Uncharacterized protein</fullName>
    </submittedName>
</protein>
<sequence>MNKEPRQKQGLRLEPIHIDDNNWYYEEKGRFCLVHRVVDAKGNYLFTDQIRIPWKKLLESVKRKYDI</sequence>
<reference evidence="1" key="1">
    <citation type="journal article" date="2014" name="Front. Microbiol.">
        <title>High frequency of phylogenetically diverse reductive dehalogenase-homologous genes in deep subseafloor sedimentary metagenomes.</title>
        <authorList>
            <person name="Kawai M."/>
            <person name="Futagami T."/>
            <person name="Toyoda A."/>
            <person name="Takaki Y."/>
            <person name="Nishi S."/>
            <person name="Hori S."/>
            <person name="Arai W."/>
            <person name="Tsubouchi T."/>
            <person name="Morono Y."/>
            <person name="Uchiyama I."/>
            <person name="Ito T."/>
            <person name="Fujiyama A."/>
            <person name="Inagaki F."/>
            <person name="Takami H."/>
        </authorList>
    </citation>
    <scope>NUCLEOTIDE SEQUENCE</scope>
    <source>
        <strain evidence="1">Expedition CK06-06</strain>
    </source>
</reference>
<gene>
    <name evidence="1" type="ORF">S01H4_05971</name>
</gene>
<accession>X1AVC6</accession>
<comment type="caution">
    <text evidence="1">The sequence shown here is derived from an EMBL/GenBank/DDBJ whole genome shotgun (WGS) entry which is preliminary data.</text>
</comment>
<dbReference type="AlphaFoldDB" id="X1AVC6"/>
<dbReference type="EMBL" id="BART01001785">
    <property type="protein sequence ID" value="GAG73227.1"/>
    <property type="molecule type" value="Genomic_DNA"/>
</dbReference>